<dbReference type="PANTHER" id="PTHR43222:SF2">
    <property type="entry name" value="NUDIX HYDROLASE 23, CHLOROPLASTIC"/>
    <property type="match status" value="1"/>
</dbReference>
<evidence type="ECO:0000256" key="1">
    <source>
        <dbReference type="ARBA" id="ARBA00001946"/>
    </source>
</evidence>
<dbReference type="InterPro" id="IPR020084">
    <property type="entry name" value="NUDIX_hydrolase_CS"/>
</dbReference>
<sequence length="181" mass="20833">MKFCPHCGNTVVLRIPEGDDRERHVCSSCEVIHYSNPRVIVGCLPVYEGKILLCLRAIEPRRNYWTLPAGFMENGETSVQGAARETWEEARAKVENTELYRVFDVPYINQVYMFYRCELVAGEHSAGPESLDTCLYAESEIPWDNIAFPVISQTLKEYFPDAERDNYPVRVSSVDHRPRPK</sequence>
<name>A0ABT3T3Y1_9GAMM</name>
<feature type="domain" description="Nudix hydrolase" evidence="3">
    <location>
        <begin position="36"/>
        <end position="163"/>
    </location>
</feature>
<dbReference type="Pfam" id="PF00293">
    <property type="entry name" value="NUDIX"/>
    <property type="match status" value="1"/>
</dbReference>
<comment type="caution">
    <text evidence="4">The sequence shown here is derived from an EMBL/GenBank/DDBJ whole genome shotgun (WGS) entry which is preliminary data.</text>
</comment>
<dbReference type="InterPro" id="IPR015797">
    <property type="entry name" value="NUDIX_hydrolase-like_dom_sf"/>
</dbReference>
<dbReference type="SUPFAM" id="SSF55811">
    <property type="entry name" value="Nudix"/>
    <property type="match status" value="1"/>
</dbReference>
<dbReference type="RefSeq" id="WP_279248278.1">
    <property type="nucleotide sequence ID" value="NZ_SHNO01000001.1"/>
</dbReference>
<dbReference type="PROSITE" id="PS00893">
    <property type="entry name" value="NUDIX_BOX"/>
    <property type="match status" value="1"/>
</dbReference>
<keyword evidence="2" id="KW-0378">Hydrolase</keyword>
<dbReference type="InterPro" id="IPR000086">
    <property type="entry name" value="NUDIX_hydrolase_dom"/>
</dbReference>
<accession>A0ABT3T3Y1</accession>
<evidence type="ECO:0000313" key="4">
    <source>
        <dbReference type="EMBL" id="MCX2976531.1"/>
    </source>
</evidence>
<protein>
    <submittedName>
        <fullName evidence="4">NUDIX domain-containing protein</fullName>
    </submittedName>
</protein>
<gene>
    <name evidence="4" type="ORF">EYC82_04090</name>
</gene>
<dbReference type="Gene3D" id="2.20.70.10">
    <property type="match status" value="1"/>
</dbReference>
<proteinExistence type="predicted"/>
<dbReference type="CDD" id="cd04511">
    <property type="entry name" value="NUDIX_Hydrolase"/>
    <property type="match status" value="1"/>
</dbReference>
<dbReference type="Pfam" id="PF14803">
    <property type="entry name" value="Zn_ribbon_Nudix"/>
    <property type="match status" value="1"/>
</dbReference>
<evidence type="ECO:0000256" key="2">
    <source>
        <dbReference type="ARBA" id="ARBA00022801"/>
    </source>
</evidence>
<reference evidence="4" key="1">
    <citation type="submission" date="2019-02" db="EMBL/GenBank/DDBJ databases">
        <authorList>
            <person name="Li S.-H."/>
        </authorList>
    </citation>
    <scope>NUCLEOTIDE SEQUENCE</scope>
    <source>
        <strain evidence="4">IMCC11814</strain>
    </source>
</reference>
<dbReference type="PANTHER" id="PTHR43222">
    <property type="entry name" value="NUDIX HYDROLASE 23"/>
    <property type="match status" value="1"/>
</dbReference>
<organism evidence="4 5">
    <name type="scientific">Candidatus Marimicrobium litorale</name>
    <dbReference type="NCBI Taxonomy" id="2518991"/>
    <lineage>
        <taxon>Bacteria</taxon>
        <taxon>Pseudomonadati</taxon>
        <taxon>Pseudomonadota</taxon>
        <taxon>Gammaproteobacteria</taxon>
        <taxon>Cellvibrionales</taxon>
        <taxon>Halieaceae</taxon>
        <taxon>Marimicrobium</taxon>
    </lineage>
</organism>
<comment type="cofactor">
    <cofactor evidence="1">
        <name>Mg(2+)</name>
        <dbReference type="ChEBI" id="CHEBI:18420"/>
    </cofactor>
</comment>
<dbReference type="InterPro" id="IPR029401">
    <property type="entry name" value="Nudix_N"/>
</dbReference>
<keyword evidence="5" id="KW-1185">Reference proteome</keyword>
<evidence type="ECO:0000259" key="3">
    <source>
        <dbReference type="PROSITE" id="PS51462"/>
    </source>
</evidence>
<dbReference type="PROSITE" id="PS51462">
    <property type="entry name" value="NUDIX"/>
    <property type="match status" value="1"/>
</dbReference>
<dbReference type="Proteomes" id="UP001143304">
    <property type="component" value="Unassembled WGS sequence"/>
</dbReference>
<dbReference type="EMBL" id="SHNO01000001">
    <property type="protein sequence ID" value="MCX2976531.1"/>
    <property type="molecule type" value="Genomic_DNA"/>
</dbReference>
<dbReference type="Gene3D" id="3.90.79.10">
    <property type="entry name" value="Nucleoside Triphosphate Pyrophosphohydrolase"/>
    <property type="match status" value="1"/>
</dbReference>
<evidence type="ECO:0000313" key="5">
    <source>
        <dbReference type="Proteomes" id="UP001143304"/>
    </source>
</evidence>